<accession>A0A373A1Y5</accession>
<proteinExistence type="predicted"/>
<keyword evidence="2" id="KW-1185">Reference proteome</keyword>
<protein>
    <submittedName>
        <fullName evidence="1">Uncharacterized protein</fullName>
    </submittedName>
</protein>
<dbReference type="RefSeq" id="WP_117489603.1">
    <property type="nucleotide sequence ID" value="NZ_QVIG01000001.1"/>
</dbReference>
<gene>
    <name evidence="1" type="ORF">DR950_30085</name>
</gene>
<evidence type="ECO:0000313" key="2">
    <source>
        <dbReference type="Proteomes" id="UP000263377"/>
    </source>
</evidence>
<dbReference type="EMBL" id="QVIG01000001">
    <property type="protein sequence ID" value="RGD61445.1"/>
    <property type="molecule type" value="Genomic_DNA"/>
</dbReference>
<comment type="caution">
    <text evidence="1">The sequence shown here is derived from an EMBL/GenBank/DDBJ whole genome shotgun (WGS) entry which is preliminary data.</text>
</comment>
<evidence type="ECO:0000313" key="1">
    <source>
        <dbReference type="EMBL" id="RGD61445.1"/>
    </source>
</evidence>
<sequence length="71" mass="7395">MLSRIAYGDEGAARRSVGELADAVCALGFVAGEAMAPMVPFLLGLVGVPHVVGNGELSEAVERWAGRLRAR</sequence>
<organism evidence="1 2">
    <name type="scientific">Kitasatospora xanthocidica</name>
    <dbReference type="NCBI Taxonomy" id="83382"/>
    <lineage>
        <taxon>Bacteria</taxon>
        <taxon>Bacillati</taxon>
        <taxon>Actinomycetota</taxon>
        <taxon>Actinomycetes</taxon>
        <taxon>Kitasatosporales</taxon>
        <taxon>Streptomycetaceae</taxon>
        <taxon>Kitasatospora</taxon>
    </lineage>
</organism>
<reference evidence="1 2" key="1">
    <citation type="submission" date="2018-08" db="EMBL/GenBank/DDBJ databases">
        <title>Diversity &amp; Physiological Properties of Lignin-Decomposing Actinobacteria from Soil.</title>
        <authorList>
            <person name="Roh S.G."/>
            <person name="Kim S.B."/>
        </authorList>
    </citation>
    <scope>NUCLEOTIDE SEQUENCE [LARGE SCALE GENOMIC DNA]</scope>
    <source>
        <strain evidence="1 2">MMS17-GH009</strain>
    </source>
</reference>
<dbReference type="Proteomes" id="UP000263377">
    <property type="component" value="Unassembled WGS sequence"/>
</dbReference>
<name>A0A373A1Y5_9ACTN</name>
<dbReference type="AlphaFoldDB" id="A0A373A1Y5"/>